<name>A0A1M6Q6J7_9FIRM</name>
<dbReference type="RefSeq" id="WP_072889173.1">
    <property type="nucleotide sequence ID" value="NZ_FRAE01000038.1"/>
</dbReference>
<dbReference type="AlphaFoldDB" id="A0A1M6Q6J7"/>
<protein>
    <recommendedName>
        <fullName evidence="1">N-acetyltransferase domain-containing protein</fullName>
    </recommendedName>
</protein>
<dbReference type="GO" id="GO:0016747">
    <property type="term" value="F:acyltransferase activity, transferring groups other than amino-acyl groups"/>
    <property type="evidence" value="ECO:0007669"/>
    <property type="project" value="InterPro"/>
</dbReference>
<dbReference type="InterPro" id="IPR000182">
    <property type="entry name" value="GNAT_dom"/>
</dbReference>
<dbReference type="Gene3D" id="3.40.630.30">
    <property type="match status" value="1"/>
</dbReference>
<dbReference type="SUPFAM" id="SSF55729">
    <property type="entry name" value="Acyl-CoA N-acyltransferases (Nat)"/>
    <property type="match status" value="1"/>
</dbReference>
<dbReference type="EMBL" id="FRAE01000038">
    <property type="protein sequence ID" value="SHK15904.1"/>
    <property type="molecule type" value="Genomic_DNA"/>
</dbReference>
<evidence type="ECO:0000313" key="3">
    <source>
        <dbReference type="Proteomes" id="UP000242497"/>
    </source>
</evidence>
<reference evidence="3" key="1">
    <citation type="submission" date="2016-11" db="EMBL/GenBank/DDBJ databases">
        <authorList>
            <person name="Varghese N."/>
            <person name="Submissions S."/>
        </authorList>
    </citation>
    <scope>NUCLEOTIDE SEQUENCE [LARGE SCALE GENOMIC DNA]</scope>
    <source>
        <strain evidence="3">DSM 15518</strain>
    </source>
</reference>
<dbReference type="Pfam" id="PF12746">
    <property type="entry name" value="GNAT_acetyltran"/>
    <property type="match status" value="1"/>
</dbReference>
<dbReference type="PROSITE" id="PS51186">
    <property type="entry name" value="GNAT"/>
    <property type="match status" value="1"/>
</dbReference>
<dbReference type="CDD" id="cd04301">
    <property type="entry name" value="NAT_SF"/>
    <property type="match status" value="1"/>
</dbReference>
<sequence>MIIELNNSHNDIVMKYLKKESEINLFIIGDIENYGYDEEFQTIWGEFNEKGDLKAVLLKYHNNLIFYSRDTFDINGFYEIMKNIEFKFLSGEKTIIEKFGNLFKFTRKRDMYFCKLDNDLNLEDINLYTKINKLCLNEVERIIELYEAIDEFDNQPIEVVKRSLESGRAYYIEEDNQIISIAQTTAENSTSAMIIGVCTHPNYRKKGYASVCMTHICKELLSENKTLCLFYNNPDAGKIYKRLGFKDVGLWTSYNK</sequence>
<organism evidence="2 3">
    <name type="scientific">Tepidibacter formicigenes DSM 15518</name>
    <dbReference type="NCBI Taxonomy" id="1123349"/>
    <lineage>
        <taxon>Bacteria</taxon>
        <taxon>Bacillati</taxon>
        <taxon>Bacillota</taxon>
        <taxon>Clostridia</taxon>
        <taxon>Peptostreptococcales</taxon>
        <taxon>Peptostreptococcaceae</taxon>
        <taxon>Tepidibacter</taxon>
    </lineage>
</organism>
<dbReference type="Proteomes" id="UP000242497">
    <property type="component" value="Unassembled WGS sequence"/>
</dbReference>
<evidence type="ECO:0000313" key="2">
    <source>
        <dbReference type="EMBL" id="SHK15904.1"/>
    </source>
</evidence>
<gene>
    <name evidence="2" type="ORF">SAMN02744037_01760</name>
</gene>
<dbReference type="InterPro" id="IPR027365">
    <property type="entry name" value="GNAT_acetyltra_YdfB-like"/>
</dbReference>
<evidence type="ECO:0000259" key="1">
    <source>
        <dbReference type="PROSITE" id="PS51186"/>
    </source>
</evidence>
<keyword evidence="3" id="KW-1185">Reference proteome</keyword>
<accession>A0A1M6Q6J7</accession>
<dbReference type="InterPro" id="IPR016181">
    <property type="entry name" value="Acyl_CoA_acyltransferase"/>
</dbReference>
<proteinExistence type="predicted"/>
<dbReference type="OrthoDB" id="248489at2"/>
<feature type="domain" description="N-acetyltransferase" evidence="1">
    <location>
        <begin position="131"/>
        <end position="256"/>
    </location>
</feature>
<dbReference type="STRING" id="1123349.SAMN02744037_01760"/>